<evidence type="ECO:0000259" key="7">
    <source>
        <dbReference type="PROSITE" id="PS51192"/>
    </source>
</evidence>
<dbReference type="PIRSF" id="PIRSF039073">
    <property type="entry name" value="BRR2"/>
    <property type="match status" value="1"/>
</dbReference>
<dbReference type="SUPFAM" id="SSF81296">
    <property type="entry name" value="E set domains"/>
    <property type="match status" value="1"/>
</dbReference>
<dbReference type="PROSITE" id="PS51192">
    <property type="entry name" value="HELICASE_ATP_BIND_1"/>
    <property type="match status" value="2"/>
</dbReference>
<dbReference type="Pfam" id="PF00173">
    <property type="entry name" value="Cyt-b5"/>
    <property type="match status" value="1"/>
</dbReference>
<organism evidence="9 10">
    <name type="scientific">Rhizoctonia solani</name>
    <dbReference type="NCBI Taxonomy" id="456999"/>
    <lineage>
        <taxon>Eukaryota</taxon>
        <taxon>Fungi</taxon>
        <taxon>Dikarya</taxon>
        <taxon>Basidiomycota</taxon>
        <taxon>Agaricomycotina</taxon>
        <taxon>Agaricomycetes</taxon>
        <taxon>Cantharellales</taxon>
        <taxon>Ceratobasidiaceae</taxon>
        <taxon>Rhizoctonia</taxon>
    </lineage>
</organism>
<evidence type="ECO:0000256" key="6">
    <source>
        <dbReference type="SAM" id="MobiDB-lite"/>
    </source>
</evidence>
<dbReference type="FunFam" id="3.10.120.10:FF:000003">
    <property type="entry name" value="membrane-associated progesterone receptor component 1"/>
    <property type="match status" value="1"/>
</dbReference>
<feature type="region of interest" description="Disordered" evidence="6">
    <location>
        <begin position="54"/>
        <end position="81"/>
    </location>
</feature>
<dbReference type="Gene3D" id="1.10.10.10">
    <property type="entry name" value="Winged helix-like DNA-binding domain superfamily/Winged helix DNA-binding domain"/>
    <property type="match status" value="1"/>
</dbReference>
<evidence type="ECO:0000256" key="4">
    <source>
        <dbReference type="ARBA" id="ARBA00022840"/>
    </source>
</evidence>
<dbReference type="InterPro" id="IPR035892">
    <property type="entry name" value="C2_domain_sf"/>
</dbReference>
<proteinExistence type="inferred from homology"/>
<dbReference type="Proteomes" id="UP000663853">
    <property type="component" value="Unassembled WGS sequence"/>
</dbReference>
<dbReference type="InterPro" id="IPR014001">
    <property type="entry name" value="Helicase_ATP-bd"/>
</dbReference>
<dbReference type="Gene3D" id="1.10.3380.10">
    <property type="entry name" value="Sec63 N-terminal domain-like domain"/>
    <property type="match status" value="1"/>
</dbReference>
<dbReference type="SUPFAM" id="SSF46785">
    <property type="entry name" value="Winged helix' DNA-binding domain"/>
    <property type="match status" value="1"/>
</dbReference>
<feature type="compositionally biased region" description="Basic and acidic residues" evidence="6">
    <location>
        <begin position="1130"/>
        <end position="1147"/>
    </location>
</feature>
<dbReference type="GO" id="GO:0005524">
    <property type="term" value="F:ATP binding"/>
    <property type="evidence" value="ECO:0007669"/>
    <property type="project" value="UniProtKB-KW"/>
</dbReference>
<feature type="compositionally biased region" description="Low complexity" evidence="6">
    <location>
        <begin position="390"/>
        <end position="399"/>
    </location>
</feature>
<feature type="region of interest" description="Disordered" evidence="6">
    <location>
        <begin position="1111"/>
        <end position="1149"/>
    </location>
</feature>
<dbReference type="FunFam" id="3.40.50.300:FF:000102">
    <property type="entry name" value="RNA helicase, activating signal cointegrator 1"/>
    <property type="match status" value="1"/>
</dbReference>
<feature type="compositionally biased region" description="Basic and acidic residues" evidence="6">
    <location>
        <begin position="54"/>
        <end position="73"/>
    </location>
</feature>
<dbReference type="InterPro" id="IPR036388">
    <property type="entry name" value="WH-like_DNA-bd_sf"/>
</dbReference>
<comment type="similarity">
    <text evidence="5">Belongs to the cytochrome b5 family. MAPR subfamily.</text>
</comment>
<keyword evidence="4" id="KW-0067">ATP-binding</keyword>
<dbReference type="PANTHER" id="PTHR47961">
    <property type="entry name" value="DNA POLYMERASE THETA, PUTATIVE (AFU_ORTHOLOGUE AFUA_1G05260)-RELATED"/>
    <property type="match status" value="1"/>
</dbReference>
<dbReference type="InterPro" id="IPR001199">
    <property type="entry name" value="Cyt_B5-like_heme/steroid-bd"/>
</dbReference>
<dbReference type="Pfam" id="PF02889">
    <property type="entry name" value="Sec63"/>
    <property type="match status" value="1"/>
</dbReference>
<dbReference type="InterPro" id="IPR011545">
    <property type="entry name" value="DEAD/DEAH_box_helicase_dom"/>
</dbReference>
<evidence type="ECO:0000259" key="8">
    <source>
        <dbReference type="PROSITE" id="PS51194"/>
    </source>
</evidence>
<gene>
    <name evidence="9" type="ORF">RDB_LOCUS163526</name>
</gene>
<feature type="domain" description="Helicase ATP-binding" evidence="7">
    <location>
        <begin position="537"/>
        <end position="728"/>
    </location>
</feature>
<feature type="domain" description="Helicase ATP-binding" evidence="7">
    <location>
        <begin position="1488"/>
        <end position="1653"/>
    </location>
</feature>
<evidence type="ECO:0000256" key="5">
    <source>
        <dbReference type="ARBA" id="ARBA00038357"/>
    </source>
</evidence>
<evidence type="ECO:0000313" key="10">
    <source>
        <dbReference type="Proteomes" id="UP000663853"/>
    </source>
</evidence>
<accession>A0A8H3DJ60</accession>
<dbReference type="EMBL" id="CAJMXA010003944">
    <property type="protein sequence ID" value="CAE6528200.1"/>
    <property type="molecule type" value="Genomic_DNA"/>
</dbReference>
<evidence type="ECO:0000256" key="3">
    <source>
        <dbReference type="ARBA" id="ARBA00022806"/>
    </source>
</evidence>
<dbReference type="InterPro" id="IPR050474">
    <property type="entry name" value="Hel308_SKI2-like"/>
</dbReference>
<dbReference type="Pfam" id="PF00270">
    <property type="entry name" value="DEAD"/>
    <property type="match status" value="2"/>
</dbReference>
<dbReference type="CDD" id="cd18795">
    <property type="entry name" value="SF2_C_Ski2"/>
    <property type="match status" value="1"/>
</dbReference>
<dbReference type="GO" id="GO:0004386">
    <property type="term" value="F:helicase activity"/>
    <property type="evidence" value="ECO:0007669"/>
    <property type="project" value="UniProtKB-KW"/>
</dbReference>
<dbReference type="InterPro" id="IPR001650">
    <property type="entry name" value="Helicase_C-like"/>
</dbReference>
<dbReference type="Gene3D" id="3.10.120.10">
    <property type="entry name" value="Cytochrome b5-like heme/steroid binding domain"/>
    <property type="match status" value="1"/>
</dbReference>
<reference evidence="9" key="1">
    <citation type="submission" date="2021-01" db="EMBL/GenBank/DDBJ databases">
        <authorList>
            <person name="Kaushik A."/>
        </authorList>
    </citation>
    <scope>NUCLEOTIDE SEQUENCE</scope>
    <source>
        <strain evidence="9">AG6-10EEA</strain>
    </source>
</reference>
<feature type="region of interest" description="Disordered" evidence="6">
    <location>
        <begin position="390"/>
        <end position="410"/>
    </location>
</feature>
<dbReference type="InterPro" id="IPR036400">
    <property type="entry name" value="Cyt_B5-like_heme/steroid_sf"/>
</dbReference>
<keyword evidence="1" id="KW-0547">Nucleotide-binding</keyword>
<dbReference type="InterPro" id="IPR004179">
    <property type="entry name" value="Sec63-dom"/>
</dbReference>
<dbReference type="SUPFAM" id="SSF52540">
    <property type="entry name" value="P-loop containing nucleoside triphosphate hydrolases"/>
    <property type="match status" value="4"/>
</dbReference>
<comment type="caution">
    <text evidence="9">The sequence shown here is derived from an EMBL/GenBank/DDBJ whole genome shotgun (WGS) entry which is preliminary data.</text>
</comment>
<dbReference type="InterPro" id="IPR014756">
    <property type="entry name" value="Ig_E-set"/>
</dbReference>
<dbReference type="Pfam" id="PF23445">
    <property type="entry name" value="WHD_SNRNP200"/>
    <property type="match status" value="1"/>
</dbReference>
<keyword evidence="2" id="KW-0378">Hydrolase</keyword>
<feature type="domain" description="Helicase C-terminal" evidence="8">
    <location>
        <begin position="764"/>
        <end position="964"/>
    </location>
</feature>
<evidence type="ECO:0000256" key="2">
    <source>
        <dbReference type="ARBA" id="ARBA00022801"/>
    </source>
</evidence>
<evidence type="ECO:0000313" key="9">
    <source>
        <dbReference type="EMBL" id="CAE6528200.1"/>
    </source>
</evidence>
<feature type="compositionally biased region" description="Polar residues" evidence="6">
    <location>
        <begin position="1370"/>
        <end position="1385"/>
    </location>
</feature>
<dbReference type="GO" id="GO:0016787">
    <property type="term" value="F:hydrolase activity"/>
    <property type="evidence" value="ECO:0007669"/>
    <property type="project" value="UniProtKB-KW"/>
</dbReference>
<keyword evidence="3" id="KW-0347">Helicase</keyword>
<dbReference type="SMART" id="SM00487">
    <property type="entry name" value="DEXDc"/>
    <property type="match status" value="2"/>
</dbReference>
<dbReference type="Gene3D" id="2.60.40.150">
    <property type="entry name" value="C2 domain"/>
    <property type="match status" value="1"/>
</dbReference>
<dbReference type="SMART" id="SM00490">
    <property type="entry name" value="HELICc"/>
    <property type="match status" value="1"/>
</dbReference>
<dbReference type="InterPro" id="IPR027417">
    <property type="entry name" value="P-loop_NTPase"/>
</dbReference>
<dbReference type="PANTHER" id="PTHR47961:SF13">
    <property type="entry name" value="ACTIVATING SIGNAL COINTEGRATOR 1 COMPLEX SUBUNIT 3"/>
    <property type="match status" value="1"/>
</dbReference>
<evidence type="ECO:0000256" key="1">
    <source>
        <dbReference type="ARBA" id="ARBA00022741"/>
    </source>
</evidence>
<dbReference type="SUPFAM" id="SSF55856">
    <property type="entry name" value="Cytochrome b5-like heme/steroid binding domain"/>
    <property type="match status" value="1"/>
</dbReference>
<dbReference type="PROSITE" id="PS51194">
    <property type="entry name" value="HELICASE_CTER"/>
    <property type="match status" value="1"/>
</dbReference>
<dbReference type="FunFam" id="1.10.10.10:FF:000024">
    <property type="entry name" value="U5 small nuclear ribonucleoprotein helicase"/>
    <property type="match status" value="1"/>
</dbReference>
<dbReference type="CDD" id="cd18020">
    <property type="entry name" value="DEXHc_ASCC3_1"/>
    <property type="match status" value="1"/>
</dbReference>
<dbReference type="GO" id="GO:0003676">
    <property type="term" value="F:nucleic acid binding"/>
    <property type="evidence" value="ECO:0007669"/>
    <property type="project" value="InterPro"/>
</dbReference>
<dbReference type="InterPro" id="IPR057842">
    <property type="entry name" value="WH_MER3"/>
</dbReference>
<dbReference type="SMART" id="SM01117">
    <property type="entry name" value="Cyt-b5"/>
    <property type="match status" value="1"/>
</dbReference>
<feature type="region of interest" description="Disordered" evidence="6">
    <location>
        <begin position="1352"/>
        <end position="1389"/>
    </location>
</feature>
<dbReference type="SUPFAM" id="SSF158702">
    <property type="entry name" value="Sec63 N-terminal domain-like"/>
    <property type="match status" value="1"/>
</dbReference>
<dbReference type="FunFam" id="3.40.50.300:FF:000062">
    <property type="entry name" value="U5 small nuclear ribonucleoprotein helicase"/>
    <property type="match status" value="1"/>
</dbReference>
<sequence>MSDKPAEAKPEEQVFDRDGNLKVRDSKGRLVSQKKANQPYLKYQKYREEEAKRAEAKAERKRIREEKIARGEDPGPDEDSENLSLWDVVKTLLVIVGLIALTGQLVTGSLVWGAKGRIVDVKRWWPTEKTMFSETQLAKFDGVDPLKPVYIAIDGDVYDVSEGRRIYGPGGSYHSFAGRDAARAYTTGCFQTHLTHDIRGLNEKELKSLAHWKKFFAKHEKYTHVGWVKHDPIDPNTPPPAHCDEERAAADRAEAAKAAAALDEARKFWEDSKQTPSKDIDSIARQLEDVDAEENNDLVVHSFLAKASRVLSPEVTLESGEVLSILNKLKSHGNLEPFLASMGEHLASNRPEDEVSNYIMDLVGMNEMDLVVQVMSHRQAVGKALLGLDSSSSSTGAGLPRLGKSTQSNEGLEEGRVAFTAEEAKRRMEENLRANEERPLFGGTAVGSDAPEYPHVYTSSSNVHGNILSMFGSKFLLPLGTQRLTNEQYQEVIIPPAKAVPPRINERRIPVGELDALARGCFPGYQSLNRIQSIVYPTAYTTNENMLICAPTGAGKTDVAMLTILRVIDQHLSSKDDPRRLASLIRKKDFKIIYVAPMKALAAEIVRKLGKRLAWLDIKVRELTGDMQLTKAEIAETQIIVTTPEKWDVVTRKPTGEGELASKIKLLIIDEIHLLNDERGAVIETIIARTLRQVESTQSVIRVVGLSATLPNYVDVADFVGANRERGLFYFDSSFRPVPLEQHFLGIKGKSGSPLAKKNLDEVTFEKVSELVKEGHQVMVFVHARKETVKSALALKEAATADDSLEFFSCMEHPQYQSFKREIGGSRNKEMKQLFEDGFGIHHAGMLRSDRNMMEKMFEARAIKVLCCTATLAWGVNLPAHADEVIIKGTQIYDSARGSFVDLSVLDVLQIFGRAGRPGMESSGVGYICTNEEKLDHYLNVITSQHPIESKLVSGIVDSLNAEIALGTVSTLQEAISWLGYTYLFVRMRRNPFHYGITREMIQDDPQLGERRMELVTGAAKKLDGCGMIKLNTRTESLTITDLGLIAAKYYIRYASVEVYNEMFKPKMSESDLLVMLSKSTEFSQIQTRENEYPELKALLENGEIVVCQLPEPKQENTSNRRVGISTPGEKTHGKGKAGDAEGRKPSPIDTVDGKVNVLLQAYISKAQVQDFALVSDMAYVAQNGGRIIRALLEIAVSRKFASTAANLAQMSLAVEKRIWPFANPMEQFPELSRDLMHNLTTWADHLSPPELAEYNPEDLGALIHMNYKHGGALLKAARQFPYAELSVRVRPLTAELLRIQVKATRKFDWNAKLQGQREPFWLWVQDEEGSRILQFARVAFIAGGNSSVIKEKDKVDGQGSKGPSPPTKAESSTRAGGPSRSSTGAGIPWSAGSSDILRADFTIPLRAVTGENKSLTVRLISDRWVGSVHDVPISLADTVFPKPGQPPTPVLQLPFLPLTVLQDPRLQSKLPEYSILALNGIQTQAFYSVFQTTQNILFAGPTANGKSTLVLSAVCKSLSSIPKSSVLFLTPRKRDARDVVSILRRWGVDAFPASTREFQEPRPGRVYITTPSKILDWACNNHQAISNSLFVRGLSTIVFESLESLDAEYELAVAILRHATQMIPVRLIGVTAPLTDTSDLASWLEVPTRGNYSFRPQDREQDLVTIAQSFSIPHSGALFRAMAKPVYTALRSLSPAETAIVFVPAQGLCRAVIGDLVTYCGVDFNALGFLGNGATPDAMELYTQRLDNKDFSDGVTHGIGVYHDRLTPRDQQLMLELYAEGTVRILVAPRETCWSIPVRAARVVVMGTQYIEFDSEGDKQLKTYLLGEVMRMQSRAVRSGSSGSFILMCQAEDKDTYMRFLESGLPLESELMEADYIILKKWVHTMMGANLLKGPQDLLDILGHTYLRRRLKANPNYYEDGANEETTLLKLVDLAWER</sequence>
<protein>
    <recommendedName>
        <fullName evidence="11">Activating signal cointegrator 1 complex subunit 3</fullName>
    </recommendedName>
</protein>
<dbReference type="SMART" id="SM00973">
    <property type="entry name" value="Sec63"/>
    <property type="match status" value="1"/>
</dbReference>
<evidence type="ECO:0008006" key="11">
    <source>
        <dbReference type="Google" id="ProtNLM"/>
    </source>
</evidence>
<dbReference type="InterPro" id="IPR036390">
    <property type="entry name" value="WH_DNA-bd_sf"/>
</dbReference>
<dbReference type="GO" id="GO:0020037">
    <property type="term" value="F:heme binding"/>
    <property type="evidence" value="ECO:0007669"/>
    <property type="project" value="UniProtKB-ARBA"/>
</dbReference>
<name>A0A8H3DJ60_9AGAM</name>
<dbReference type="Gene3D" id="3.40.50.300">
    <property type="entry name" value="P-loop containing nucleotide triphosphate hydrolases"/>
    <property type="match status" value="4"/>
</dbReference>